<dbReference type="Proteomes" id="UP000254343">
    <property type="component" value="Unassembled WGS sequence"/>
</dbReference>
<dbReference type="EMBL" id="UIGB01000001">
    <property type="protein sequence ID" value="SUU84996.1"/>
    <property type="molecule type" value="Genomic_DNA"/>
</dbReference>
<proteinExistence type="predicted"/>
<dbReference type="RefSeq" id="WP_002715821.1">
    <property type="nucleotide sequence ID" value="NZ_UFSI01000001.1"/>
</dbReference>
<evidence type="ECO:0000313" key="3">
    <source>
        <dbReference type="Proteomes" id="UP000254343"/>
    </source>
</evidence>
<organism evidence="2 3">
    <name type="scientific">Afipia felis</name>
    <name type="common">Cat scratch disease bacillus</name>
    <dbReference type="NCBI Taxonomy" id="1035"/>
    <lineage>
        <taxon>Bacteria</taxon>
        <taxon>Pseudomonadati</taxon>
        <taxon>Pseudomonadota</taxon>
        <taxon>Alphaproteobacteria</taxon>
        <taxon>Hyphomicrobiales</taxon>
        <taxon>Nitrobacteraceae</taxon>
        <taxon>Afipia</taxon>
    </lineage>
</organism>
<name>A0A380W806_AFIFE</name>
<dbReference type="InterPro" id="IPR041698">
    <property type="entry name" value="Methyltransf_25"/>
</dbReference>
<dbReference type="Pfam" id="PF13649">
    <property type="entry name" value="Methyltransf_25"/>
    <property type="match status" value="1"/>
</dbReference>
<evidence type="ECO:0000313" key="2">
    <source>
        <dbReference type="EMBL" id="SUU84996.1"/>
    </source>
</evidence>
<protein>
    <submittedName>
        <fullName evidence="2">Trans-aconitate 2-methyltransferase</fullName>
    </submittedName>
</protein>
<dbReference type="GO" id="GO:0008168">
    <property type="term" value="F:methyltransferase activity"/>
    <property type="evidence" value="ECO:0007669"/>
    <property type="project" value="UniProtKB-KW"/>
</dbReference>
<reference evidence="2 3" key="1">
    <citation type="submission" date="2018-06" db="EMBL/GenBank/DDBJ databases">
        <authorList>
            <consortium name="Pathogen Informatics"/>
            <person name="Doyle S."/>
        </authorList>
    </citation>
    <scope>NUCLEOTIDE SEQUENCE [LARGE SCALE GENOMIC DNA]</scope>
    <source>
        <strain evidence="2 3">NCTC12722</strain>
    </source>
</reference>
<dbReference type="Gene3D" id="3.40.50.150">
    <property type="entry name" value="Vaccinia Virus protein VP39"/>
    <property type="match status" value="1"/>
</dbReference>
<accession>A0A380W806</accession>
<dbReference type="SUPFAM" id="SSF53335">
    <property type="entry name" value="S-adenosyl-L-methionine-dependent methyltransferases"/>
    <property type="match status" value="1"/>
</dbReference>
<dbReference type="InterPro" id="IPR029063">
    <property type="entry name" value="SAM-dependent_MTases_sf"/>
</dbReference>
<sequence length="210" mass="23392">MNSVSARDHWQSVYQQKSSDEVSWFQTTPSPSLELLHDIGINQDTSIIDIGGGSSCLVDHLLAAGIERITVLDISEAALEASQKRIGNDARRVEWIVADVTRWTPATAFDIWHDRAALHFLTKPNDICAYIERLKSSLKPGGHAIIGTFALDGPEYCSGLPVMRYDSSLLQKQLGLEFELVASKHHKHLTPGQFEQSFQFNVFRFNPDAG</sequence>
<dbReference type="AlphaFoldDB" id="A0A380W806"/>
<dbReference type="OrthoDB" id="9788660at2"/>
<evidence type="ECO:0000259" key="1">
    <source>
        <dbReference type="Pfam" id="PF13649"/>
    </source>
</evidence>
<feature type="domain" description="Methyltransferase" evidence="1">
    <location>
        <begin position="47"/>
        <end position="142"/>
    </location>
</feature>
<gene>
    <name evidence="2" type="ORF">NCTC12722_02200</name>
</gene>
<keyword evidence="2" id="KW-0489">Methyltransferase</keyword>
<dbReference type="CDD" id="cd02440">
    <property type="entry name" value="AdoMet_MTases"/>
    <property type="match status" value="1"/>
</dbReference>
<keyword evidence="2" id="KW-0808">Transferase</keyword>
<dbReference type="PANTHER" id="PTHR12843">
    <property type="entry name" value="PROTEIN-LYSINE N-METHYLTRANSFERASE METTL10"/>
    <property type="match status" value="1"/>
</dbReference>
<dbReference type="GO" id="GO:0032259">
    <property type="term" value="P:methylation"/>
    <property type="evidence" value="ECO:0007669"/>
    <property type="project" value="UniProtKB-KW"/>
</dbReference>
<dbReference type="PANTHER" id="PTHR12843:SF5">
    <property type="entry name" value="EEF1A LYSINE METHYLTRANSFERASE 2"/>
    <property type="match status" value="1"/>
</dbReference>